<evidence type="ECO:0008006" key="4">
    <source>
        <dbReference type="Google" id="ProtNLM"/>
    </source>
</evidence>
<evidence type="ECO:0000313" key="2">
    <source>
        <dbReference type="EMBL" id="KZN37757.1"/>
    </source>
</evidence>
<evidence type="ECO:0000256" key="1">
    <source>
        <dbReference type="ARBA" id="ARBA00005254"/>
    </source>
</evidence>
<dbReference type="InterPro" id="IPR029045">
    <property type="entry name" value="ClpP/crotonase-like_dom_sf"/>
</dbReference>
<dbReference type="Gene3D" id="3.90.226.10">
    <property type="entry name" value="2-enoyl-CoA Hydratase, Chain A, domain 1"/>
    <property type="match status" value="1"/>
</dbReference>
<dbReference type="InterPro" id="IPR045002">
    <property type="entry name" value="Ech1-like"/>
</dbReference>
<evidence type="ECO:0000313" key="3">
    <source>
        <dbReference type="Proteomes" id="UP000076643"/>
    </source>
</evidence>
<dbReference type="Pfam" id="PF00378">
    <property type="entry name" value="ECH_1"/>
    <property type="match status" value="1"/>
</dbReference>
<keyword evidence="3" id="KW-1185">Reference proteome</keyword>
<comment type="caution">
    <text evidence="2">The sequence shown here is derived from an EMBL/GenBank/DDBJ whole genome shotgun (WGS) entry which is preliminary data.</text>
</comment>
<dbReference type="EMBL" id="AUYB01000103">
    <property type="protein sequence ID" value="KZN37757.1"/>
    <property type="molecule type" value="Genomic_DNA"/>
</dbReference>
<dbReference type="PATRIC" id="fig|1365250.3.peg.2778"/>
<name>A0A161XWV6_9GAMM</name>
<protein>
    <recommendedName>
        <fullName evidence="4">Enoyl-CoA hydratase</fullName>
    </recommendedName>
</protein>
<comment type="similarity">
    <text evidence="1">Belongs to the enoyl-CoA hydratase/isomerase family.</text>
</comment>
<dbReference type="PANTHER" id="PTHR43149">
    <property type="entry name" value="ENOYL-COA HYDRATASE"/>
    <property type="match status" value="1"/>
</dbReference>
<reference evidence="2 3" key="1">
    <citation type="submission" date="2013-07" db="EMBL/GenBank/DDBJ databases">
        <title>Comparative Genomic and Metabolomic Analysis of Twelve Strains of Pseudoalteromonas luteoviolacea.</title>
        <authorList>
            <person name="Vynne N.G."/>
            <person name="Mansson M."/>
            <person name="Gram L."/>
        </authorList>
    </citation>
    <scope>NUCLEOTIDE SEQUENCE [LARGE SCALE GENOMIC DNA]</scope>
    <source>
        <strain evidence="2 3">DSM 6061</strain>
    </source>
</reference>
<dbReference type="RefSeq" id="WP_063355183.1">
    <property type="nucleotide sequence ID" value="NZ_AQHB01000028.1"/>
</dbReference>
<dbReference type="SUPFAM" id="SSF52096">
    <property type="entry name" value="ClpP/crotonase"/>
    <property type="match status" value="1"/>
</dbReference>
<sequence length="265" mass="29821">MINFNVHQHIAYVTLSRPDKQNALTLMMFQSLDNIIKEIRKNRQIRAVIIQGAGGHFCAGLDVQSVMKHPMQIVKLLFKYLPGNQNLVQRVVLGWRTLPVPVYAEIKGNCLGGGLHIALGADFRIALPNSQFAIMESRWGLCPDMGTSIVVPGYLRQDQALKLAFEAQRVDAKAAFQAGLLTAIDDDPSTFIMQHIDSLSHHSPDALAAIKLLYNQAFHAPSRTLLWRETWYQLRLLASKNTRIAMKNGAKDSEFKAYNNRAKWQ</sequence>
<dbReference type="AlphaFoldDB" id="A0A161XWV6"/>
<dbReference type="PANTHER" id="PTHR43149:SF1">
    <property type="entry name" value="DELTA(3,5)-DELTA(2,4)-DIENOYL-COA ISOMERASE, MITOCHONDRIAL"/>
    <property type="match status" value="1"/>
</dbReference>
<dbReference type="GO" id="GO:0016853">
    <property type="term" value="F:isomerase activity"/>
    <property type="evidence" value="ECO:0007669"/>
    <property type="project" value="InterPro"/>
</dbReference>
<gene>
    <name evidence="2" type="ORF">N475_02775</name>
</gene>
<dbReference type="NCBIfam" id="NF005699">
    <property type="entry name" value="PRK07509.1"/>
    <property type="match status" value="1"/>
</dbReference>
<dbReference type="Proteomes" id="UP000076643">
    <property type="component" value="Unassembled WGS sequence"/>
</dbReference>
<dbReference type="InterPro" id="IPR001753">
    <property type="entry name" value="Enoyl-CoA_hydra/iso"/>
</dbReference>
<organism evidence="2 3">
    <name type="scientific">Pseudoalteromonas luteoviolacea DSM 6061</name>
    <dbReference type="NCBI Taxonomy" id="1365250"/>
    <lineage>
        <taxon>Bacteria</taxon>
        <taxon>Pseudomonadati</taxon>
        <taxon>Pseudomonadota</taxon>
        <taxon>Gammaproteobacteria</taxon>
        <taxon>Alteromonadales</taxon>
        <taxon>Pseudoalteromonadaceae</taxon>
        <taxon>Pseudoalteromonas</taxon>
    </lineage>
</organism>
<proteinExistence type="inferred from homology"/>
<accession>A0A161XWV6</accession>
<dbReference type="CDD" id="cd06558">
    <property type="entry name" value="crotonase-like"/>
    <property type="match status" value="1"/>
</dbReference>